<keyword evidence="1" id="KW-0472">Membrane</keyword>
<name>A0A151K0P0_9HYME</name>
<evidence type="ECO:0000313" key="2">
    <source>
        <dbReference type="EMBL" id="KYN44265.1"/>
    </source>
</evidence>
<keyword evidence="3" id="KW-1185">Reference proteome</keyword>
<feature type="transmembrane region" description="Helical" evidence="1">
    <location>
        <begin position="53"/>
        <end position="71"/>
    </location>
</feature>
<dbReference type="EMBL" id="KQ981243">
    <property type="protein sequence ID" value="KYN44265.1"/>
    <property type="molecule type" value="Genomic_DNA"/>
</dbReference>
<dbReference type="Proteomes" id="UP000078541">
    <property type="component" value="Unassembled WGS sequence"/>
</dbReference>
<evidence type="ECO:0000313" key="3">
    <source>
        <dbReference type="Proteomes" id="UP000078541"/>
    </source>
</evidence>
<evidence type="ECO:0000256" key="1">
    <source>
        <dbReference type="SAM" id="Phobius"/>
    </source>
</evidence>
<keyword evidence="1" id="KW-0812">Transmembrane</keyword>
<reference evidence="2 3" key="1">
    <citation type="submission" date="2016-03" db="EMBL/GenBank/DDBJ databases">
        <title>Trachymyrmex septentrionalis WGS genome.</title>
        <authorList>
            <person name="Nygaard S."/>
            <person name="Hu H."/>
            <person name="Boomsma J."/>
            <person name="Zhang G."/>
        </authorList>
    </citation>
    <scope>NUCLEOTIDE SEQUENCE [LARGE SCALE GENOMIC DNA]</scope>
    <source>
        <strain evidence="2">Tsep2-gDNA-1</strain>
        <tissue evidence="2">Whole body</tissue>
    </source>
</reference>
<accession>A0A151K0P0</accession>
<organism evidence="2 3">
    <name type="scientific">Trachymyrmex septentrionalis</name>
    <dbReference type="NCBI Taxonomy" id="34720"/>
    <lineage>
        <taxon>Eukaryota</taxon>
        <taxon>Metazoa</taxon>
        <taxon>Ecdysozoa</taxon>
        <taxon>Arthropoda</taxon>
        <taxon>Hexapoda</taxon>
        <taxon>Insecta</taxon>
        <taxon>Pterygota</taxon>
        <taxon>Neoptera</taxon>
        <taxon>Endopterygota</taxon>
        <taxon>Hymenoptera</taxon>
        <taxon>Apocrita</taxon>
        <taxon>Aculeata</taxon>
        <taxon>Formicoidea</taxon>
        <taxon>Formicidae</taxon>
        <taxon>Myrmicinae</taxon>
        <taxon>Trachymyrmex</taxon>
    </lineage>
</organism>
<gene>
    <name evidence="2" type="ORF">ALC56_01285</name>
</gene>
<protein>
    <submittedName>
        <fullName evidence="2">Uncharacterized protein</fullName>
    </submittedName>
</protein>
<sequence length="89" mass="10914">MGKCPPKFYDLKIYEKTHISRAKKARMHRRHETIQNLPLNVACRFLDFCNYGFARMLMLMLGCRYILTYRIQMLRQLKKYRLILSPFFY</sequence>
<dbReference type="AlphaFoldDB" id="A0A151K0P0"/>
<keyword evidence="1" id="KW-1133">Transmembrane helix</keyword>
<proteinExistence type="predicted"/>